<dbReference type="Gramene" id="OB01G51440.1">
    <property type="protein sequence ID" value="OB01G51440.1"/>
    <property type="gene ID" value="OB01G51440"/>
</dbReference>
<reference evidence="2" key="2">
    <citation type="submission" date="2013-04" db="UniProtKB">
        <authorList>
            <consortium name="EnsemblPlants"/>
        </authorList>
    </citation>
    <scope>IDENTIFICATION</scope>
</reference>
<evidence type="ECO:0000256" key="1">
    <source>
        <dbReference type="SAM" id="MobiDB-lite"/>
    </source>
</evidence>
<dbReference type="Proteomes" id="UP000006038">
    <property type="component" value="Chromosome 1"/>
</dbReference>
<keyword evidence="3" id="KW-1185">Reference proteome</keyword>
<evidence type="ECO:0000313" key="3">
    <source>
        <dbReference type="Proteomes" id="UP000006038"/>
    </source>
</evidence>
<reference evidence="2" key="1">
    <citation type="journal article" date="2013" name="Nat. Commun.">
        <title>Whole-genome sequencing of Oryza brachyantha reveals mechanisms underlying Oryza genome evolution.</title>
        <authorList>
            <person name="Chen J."/>
            <person name="Huang Q."/>
            <person name="Gao D."/>
            <person name="Wang J."/>
            <person name="Lang Y."/>
            <person name="Liu T."/>
            <person name="Li B."/>
            <person name="Bai Z."/>
            <person name="Luis Goicoechea J."/>
            <person name="Liang C."/>
            <person name="Chen C."/>
            <person name="Zhang W."/>
            <person name="Sun S."/>
            <person name="Liao Y."/>
            <person name="Zhang X."/>
            <person name="Yang L."/>
            <person name="Song C."/>
            <person name="Wang M."/>
            <person name="Shi J."/>
            <person name="Liu G."/>
            <person name="Liu J."/>
            <person name="Zhou H."/>
            <person name="Zhou W."/>
            <person name="Yu Q."/>
            <person name="An N."/>
            <person name="Chen Y."/>
            <person name="Cai Q."/>
            <person name="Wang B."/>
            <person name="Liu B."/>
            <person name="Min J."/>
            <person name="Huang Y."/>
            <person name="Wu H."/>
            <person name="Li Z."/>
            <person name="Zhang Y."/>
            <person name="Yin Y."/>
            <person name="Song W."/>
            <person name="Jiang J."/>
            <person name="Jackson S.A."/>
            <person name="Wing R.A."/>
            <person name="Wang J."/>
            <person name="Chen M."/>
        </authorList>
    </citation>
    <scope>NUCLEOTIDE SEQUENCE [LARGE SCALE GENOMIC DNA]</scope>
    <source>
        <strain evidence="2">cv. IRGC 101232</strain>
    </source>
</reference>
<protein>
    <submittedName>
        <fullName evidence="2">Uncharacterized protein</fullName>
    </submittedName>
</protein>
<dbReference type="HOGENOM" id="CLU_2661791_0_0_1"/>
<accession>J3L7D8</accession>
<evidence type="ECO:0000313" key="2">
    <source>
        <dbReference type="EnsemblPlants" id="OB01G51440.1"/>
    </source>
</evidence>
<organism evidence="2">
    <name type="scientific">Oryza brachyantha</name>
    <name type="common">malo sina</name>
    <dbReference type="NCBI Taxonomy" id="4533"/>
    <lineage>
        <taxon>Eukaryota</taxon>
        <taxon>Viridiplantae</taxon>
        <taxon>Streptophyta</taxon>
        <taxon>Embryophyta</taxon>
        <taxon>Tracheophyta</taxon>
        <taxon>Spermatophyta</taxon>
        <taxon>Magnoliopsida</taxon>
        <taxon>Liliopsida</taxon>
        <taxon>Poales</taxon>
        <taxon>Poaceae</taxon>
        <taxon>BOP clade</taxon>
        <taxon>Oryzoideae</taxon>
        <taxon>Oryzeae</taxon>
        <taxon>Oryzinae</taxon>
        <taxon>Oryza</taxon>
    </lineage>
</organism>
<feature type="region of interest" description="Disordered" evidence="1">
    <location>
        <begin position="55"/>
        <end position="76"/>
    </location>
</feature>
<dbReference type="AlphaFoldDB" id="J3L7D8"/>
<name>J3L7D8_ORYBR</name>
<sequence>VAGYSTDTVGNKGQQIGHRTAEVVVPGGLTLEIIKIMERCPLRWGTISFLGRSHCTDDGAPGAAGDGDAEPARGGG</sequence>
<proteinExistence type="predicted"/>
<dbReference type="EnsemblPlants" id="OB01G51440.1">
    <property type="protein sequence ID" value="OB01G51440.1"/>
    <property type="gene ID" value="OB01G51440"/>
</dbReference>